<gene>
    <name evidence="1" type="ORF">R3P38DRAFT_2809848</name>
</gene>
<protein>
    <submittedName>
        <fullName evidence="1">Uncharacterized protein</fullName>
    </submittedName>
</protein>
<dbReference type="EMBL" id="JAWWNJ010000164">
    <property type="protein sequence ID" value="KAK6977893.1"/>
    <property type="molecule type" value="Genomic_DNA"/>
</dbReference>
<name>A0AAV9ZDH7_9AGAR</name>
<sequence>MPGSNVETTDHTWVAELWPAELQFRHAIGLPQEEAAVTGREVVPRTLQGLLEWAFVGSNPAATDSTRSLLLQYRSPPLYRTPANVLYPVGIRVQGFVESCNLRALGSWSRDSSPSSALQHIILYGGVHEEVFGQYISAISEVTSYIYRSLNCALPEGGGFSSQRTTLFVARRVFTKITHRNRGRPSVLEPRDDPLLEARAVEHEWRVTEKPRVGAYIVDETNPSIGTFVAVDPMSVGPGDFVDVCVGFDIAYRPGRGGRKSQVQVHLNIEHVVLLVAAARATDMAVDATEVLVETPGLEF</sequence>
<comment type="caution">
    <text evidence="1">The sequence shown here is derived from an EMBL/GenBank/DDBJ whole genome shotgun (WGS) entry which is preliminary data.</text>
</comment>
<reference evidence="1 2" key="1">
    <citation type="journal article" date="2024" name="J Genomics">
        <title>Draft genome sequencing and assembly of Favolaschia claudopus CIRM-BRFM 2984 isolated from oak limbs.</title>
        <authorList>
            <person name="Navarro D."/>
            <person name="Drula E."/>
            <person name="Chaduli D."/>
            <person name="Cazenave R."/>
            <person name="Ahrendt S."/>
            <person name="Wang J."/>
            <person name="Lipzen A."/>
            <person name="Daum C."/>
            <person name="Barry K."/>
            <person name="Grigoriev I.V."/>
            <person name="Favel A."/>
            <person name="Rosso M.N."/>
            <person name="Martin F."/>
        </authorList>
    </citation>
    <scope>NUCLEOTIDE SEQUENCE [LARGE SCALE GENOMIC DNA]</scope>
    <source>
        <strain evidence="1 2">CIRM-BRFM 2984</strain>
    </source>
</reference>
<dbReference type="AlphaFoldDB" id="A0AAV9ZDH7"/>
<keyword evidence="2" id="KW-1185">Reference proteome</keyword>
<dbReference type="Proteomes" id="UP001362999">
    <property type="component" value="Unassembled WGS sequence"/>
</dbReference>
<proteinExistence type="predicted"/>
<evidence type="ECO:0000313" key="2">
    <source>
        <dbReference type="Proteomes" id="UP001362999"/>
    </source>
</evidence>
<organism evidence="1 2">
    <name type="scientific">Favolaschia claudopus</name>
    <dbReference type="NCBI Taxonomy" id="2862362"/>
    <lineage>
        <taxon>Eukaryota</taxon>
        <taxon>Fungi</taxon>
        <taxon>Dikarya</taxon>
        <taxon>Basidiomycota</taxon>
        <taxon>Agaricomycotina</taxon>
        <taxon>Agaricomycetes</taxon>
        <taxon>Agaricomycetidae</taxon>
        <taxon>Agaricales</taxon>
        <taxon>Marasmiineae</taxon>
        <taxon>Mycenaceae</taxon>
        <taxon>Favolaschia</taxon>
    </lineage>
</organism>
<evidence type="ECO:0000313" key="1">
    <source>
        <dbReference type="EMBL" id="KAK6977893.1"/>
    </source>
</evidence>
<accession>A0AAV9ZDH7</accession>